<reference evidence="4 5" key="1">
    <citation type="submission" date="2019-12" db="EMBL/GenBank/DDBJ databases">
        <authorList>
            <person name="Lee S.D."/>
        </authorList>
    </citation>
    <scope>NUCLEOTIDE SEQUENCE [LARGE SCALE GENOMIC DNA]</scope>
    <source>
        <strain evidence="4 5">GH3-10</strain>
    </source>
</reference>
<accession>A0A844XFW2</accession>
<dbReference type="InterPro" id="IPR016166">
    <property type="entry name" value="FAD-bd_PCMH"/>
</dbReference>
<dbReference type="EC" id="1.1.99.14" evidence="4"/>
<reference evidence="4 5" key="2">
    <citation type="submission" date="2020-02" db="EMBL/GenBank/DDBJ databases">
        <title>Erythrobacter dongmakensis sp. nov., isolated from a tidal mudflat.</title>
        <authorList>
            <person name="Kim I.S."/>
        </authorList>
    </citation>
    <scope>NUCLEOTIDE SEQUENCE [LARGE SCALE GENOMIC DNA]</scope>
    <source>
        <strain evidence="4 5">GH3-10</strain>
    </source>
</reference>
<evidence type="ECO:0000313" key="4">
    <source>
        <dbReference type="EMBL" id="MWV28629.1"/>
    </source>
</evidence>
<comment type="caution">
    <text evidence="4">The sequence shown here is derived from an EMBL/GenBank/DDBJ whole genome shotgun (WGS) entry which is preliminary data.</text>
</comment>
<dbReference type="InterPro" id="IPR016164">
    <property type="entry name" value="FAD-linked_Oxase-like_C"/>
</dbReference>
<dbReference type="Gene3D" id="3.30.465.10">
    <property type="match status" value="1"/>
</dbReference>
<dbReference type="InterPro" id="IPR036318">
    <property type="entry name" value="FAD-bd_PCMH-like_sf"/>
</dbReference>
<dbReference type="GO" id="GO:0071949">
    <property type="term" value="F:FAD binding"/>
    <property type="evidence" value="ECO:0007669"/>
    <property type="project" value="InterPro"/>
</dbReference>
<dbReference type="AlphaFoldDB" id="A0A844XFW2"/>
<dbReference type="SUPFAM" id="SSF56176">
    <property type="entry name" value="FAD-binding/transporter-associated domain-like"/>
    <property type="match status" value="1"/>
</dbReference>
<dbReference type="PANTHER" id="PTHR11748:SF103">
    <property type="entry name" value="GLYCOLATE OXIDASE SUBUNIT GLCE"/>
    <property type="match status" value="1"/>
</dbReference>
<gene>
    <name evidence="4" type="primary">glcE</name>
    <name evidence="4" type="ORF">GRF63_12005</name>
</gene>
<dbReference type="PROSITE" id="PS51387">
    <property type="entry name" value="FAD_PCMH"/>
    <property type="match status" value="1"/>
</dbReference>
<feature type="domain" description="FAD-binding PCMH-type" evidence="3">
    <location>
        <begin position="1"/>
        <end position="179"/>
    </location>
</feature>
<dbReference type="SUPFAM" id="SSF55103">
    <property type="entry name" value="FAD-linked oxidases, C-terminal domain"/>
    <property type="match status" value="1"/>
</dbReference>
<keyword evidence="1" id="KW-0285">Flavoprotein</keyword>
<keyword evidence="2" id="KW-0274">FAD</keyword>
<name>A0A844XFW2_9SPHN</name>
<evidence type="ECO:0000256" key="2">
    <source>
        <dbReference type="ARBA" id="ARBA00022827"/>
    </source>
</evidence>
<dbReference type="RefSeq" id="WP_160486209.1">
    <property type="nucleotide sequence ID" value="NZ_WUBR01000002.1"/>
</dbReference>
<evidence type="ECO:0000313" key="5">
    <source>
        <dbReference type="Proteomes" id="UP000461409"/>
    </source>
</evidence>
<keyword evidence="4" id="KW-0560">Oxidoreductase</keyword>
<protein>
    <submittedName>
        <fullName evidence="4">Glycolate oxidase subunit GlcE</fullName>
        <ecNumber evidence="4">1.1.99.14</ecNumber>
    </submittedName>
</protein>
<dbReference type="Proteomes" id="UP000461409">
    <property type="component" value="Unassembled WGS sequence"/>
</dbReference>
<keyword evidence="5" id="KW-1185">Reference proteome</keyword>
<dbReference type="Pfam" id="PF01565">
    <property type="entry name" value="FAD_binding_4"/>
    <property type="match status" value="1"/>
</dbReference>
<dbReference type="NCBIfam" id="NF008439">
    <property type="entry name" value="PRK11282.1"/>
    <property type="match status" value="1"/>
</dbReference>
<dbReference type="InterPro" id="IPR016169">
    <property type="entry name" value="FAD-bd_PCMH_sub2"/>
</dbReference>
<evidence type="ECO:0000259" key="3">
    <source>
        <dbReference type="PROSITE" id="PS51387"/>
    </source>
</evidence>
<proteinExistence type="predicted"/>
<sequence length="388" mass="40942">MLRPDNTHDLAEIIGTAVQENRTLEIRGGGGKTDFGAPRACDDVIDMRGFSGVSQYDPAELVLTAGAGTQLSEIESLVAGENQMLAFEPWDYGLLWNRGGVATIGGTIAAGIAGSRRVSMGSARDHLLGFEAVSGRGERFIAGGNVVKNVTGFDLSKLVTGSWGRLVALTQVTLKVVPRPRLVASFALDGLSPAAAQRAMNVAMGSQAEIAAAAYLPGDPSQTVFRLEGIDPSIAARRQLVAEMHAELGMLRPLSEDEGAQFWERVQQFVALGEDQPLWRIHLPPSQGAAMAEKLDPAGEAQWHLDWAGALLWIATSLDADTIRDAAASAGGHATLVRADATMRSRVPALHPPASGVAKLESKVREAFDPMGVFASARFGGGKSARAD</sequence>
<dbReference type="GO" id="GO:0019154">
    <property type="term" value="F:glycolate dehydrogenase activity"/>
    <property type="evidence" value="ECO:0007669"/>
    <property type="project" value="UniProtKB-EC"/>
</dbReference>
<evidence type="ECO:0000256" key="1">
    <source>
        <dbReference type="ARBA" id="ARBA00022630"/>
    </source>
</evidence>
<dbReference type="EMBL" id="WUBR01000002">
    <property type="protein sequence ID" value="MWV28629.1"/>
    <property type="molecule type" value="Genomic_DNA"/>
</dbReference>
<dbReference type="PANTHER" id="PTHR11748">
    <property type="entry name" value="D-LACTATE DEHYDROGENASE"/>
    <property type="match status" value="1"/>
</dbReference>
<organism evidence="4 5">
    <name type="scientific">Aurantiacibacter rhizosphaerae</name>
    <dbReference type="NCBI Taxonomy" id="2691582"/>
    <lineage>
        <taxon>Bacteria</taxon>
        <taxon>Pseudomonadati</taxon>
        <taxon>Pseudomonadota</taxon>
        <taxon>Alphaproteobacteria</taxon>
        <taxon>Sphingomonadales</taxon>
        <taxon>Erythrobacteraceae</taxon>
        <taxon>Aurantiacibacter</taxon>
    </lineage>
</organism>
<dbReference type="InterPro" id="IPR006094">
    <property type="entry name" value="Oxid_FAD_bind_N"/>
</dbReference>